<reference evidence="2" key="1">
    <citation type="submission" date="2020-05" db="UniProtKB">
        <authorList>
            <consortium name="EnsemblMetazoa"/>
        </authorList>
    </citation>
    <scope>IDENTIFICATION</scope>
    <source>
        <strain evidence="2">Aabys</strain>
    </source>
</reference>
<dbReference type="InterPro" id="IPR013783">
    <property type="entry name" value="Ig-like_fold"/>
</dbReference>
<dbReference type="VEuPathDB" id="VectorBase:MDOMA2_012432"/>
<dbReference type="Gene3D" id="2.60.40.10">
    <property type="entry name" value="Immunoglobulins"/>
    <property type="match status" value="1"/>
</dbReference>
<dbReference type="SUPFAM" id="SSF48726">
    <property type="entry name" value="Immunoglobulin"/>
    <property type="match status" value="1"/>
</dbReference>
<feature type="domain" description="Ig-like" evidence="1">
    <location>
        <begin position="1"/>
        <end position="107"/>
    </location>
</feature>
<dbReference type="VEuPathDB" id="VectorBase:MDOA003317"/>
<accession>A0A1I8MBX9</accession>
<protein>
    <recommendedName>
        <fullName evidence="1">Ig-like domain-containing protein</fullName>
    </recommendedName>
</protein>
<dbReference type="GO" id="GO:0008045">
    <property type="term" value="P:motor neuron axon guidance"/>
    <property type="evidence" value="ECO:0007669"/>
    <property type="project" value="TreeGrafter"/>
</dbReference>
<dbReference type="PROSITE" id="PS50835">
    <property type="entry name" value="IG_LIKE"/>
    <property type="match status" value="1"/>
</dbReference>
<evidence type="ECO:0000313" key="2">
    <source>
        <dbReference type="EnsemblMetazoa" id="MDOA003317-PB"/>
    </source>
</evidence>
<proteinExistence type="predicted"/>
<dbReference type="FunFam" id="2.60.40.10:FF:000437">
    <property type="entry name" value="Beat-IIIc, isoform A"/>
    <property type="match status" value="1"/>
</dbReference>
<evidence type="ECO:0000259" key="1">
    <source>
        <dbReference type="PROSITE" id="PS50835"/>
    </source>
</evidence>
<dbReference type="OrthoDB" id="6419989at2759"/>
<dbReference type="InterPro" id="IPR007110">
    <property type="entry name" value="Ig-like_dom"/>
</dbReference>
<dbReference type="STRING" id="7370.A0A1I8MBX9"/>
<dbReference type="EnsemblMetazoa" id="MDOA003317-RB">
    <property type="protein sequence ID" value="MDOA003317-PB"/>
    <property type="gene ID" value="MDOA003317"/>
</dbReference>
<dbReference type="PANTHER" id="PTHR21261:SF8">
    <property type="entry name" value="BEATEN PATH IA, ISOFORM B-RELATED"/>
    <property type="match status" value="1"/>
</dbReference>
<organism evidence="2">
    <name type="scientific">Musca domestica</name>
    <name type="common">House fly</name>
    <dbReference type="NCBI Taxonomy" id="7370"/>
    <lineage>
        <taxon>Eukaryota</taxon>
        <taxon>Metazoa</taxon>
        <taxon>Ecdysozoa</taxon>
        <taxon>Arthropoda</taxon>
        <taxon>Hexapoda</taxon>
        <taxon>Insecta</taxon>
        <taxon>Pterygota</taxon>
        <taxon>Neoptera</taxon>
        <taxon>Endopterygota</taxon>
        <taxon>Diptera</taxon>
        <taxon>Brachycera</taxon>
        <taxon>Muscomorpha</taxon>
        <taxon>Muscoidea</taxon>
        <taxon>Muscidae</taxon>
        <taxon>Musca</taxon>
    </lineage>
</organism>
<gene>
    <name evidence="2" type="primary">101888481</name>
</gene>
<dbReference type="AlphaFoldDB" id="A0A1I8MBX9"/>
<sequence length="421" mass="48078">FTLALRNVSVTIPLAVKRGDNAILICNYDIENDTLYTVKWYRGRREFYRYTPKENPAWKIFSTSTAANGLSVDTTQSNASHVFIRNVSLAISGRYACEVSADAPSFHTTMMGGVMDVVELPTQRPIITGIHSRYRLGDVINGNCSSDYSKPAANLTWWINDIQVPPNYLRTYDIQKHVEEQMESAVLEINFIVTLQHFIKGRLKLKCSARIHLIYHAETEKYIEEDRPRILASGRSPEVFPYDHSDEFDDENGLYLTQYTNYHSSAKSLMLNLNHISGHMCVLMPLLSCLLFSFNQNLLTKPLRFLQSLCHCRNRRNNNAADVISIGSHKNEVGAATTTATAAIELRNNETRQQQQHHHQHSFCWCRRCLNKPYVNKQRCGSKVWQVRWLFCQIRSSNGAAASCTSSSVIARQDNVRHAQR</sequence>
<dbReference type="PANTHER" id="PTHR21261">
    <property type="entry name" value="BEAT PROTEIN"/>
    <property type="match status" value="1"/>
</dbReference>
<dbReference type="eggNOG" id="ENOG502RY6Y">
    <property type="taxonomic scope" value="Eukaryota"/>
</dbReference>
<dbReference type="InterPro" id="IPR036179">
    <property type="entry name" value="Ig-like_dom_sf"/>
</dbReference>
<name>A0A1I8MBX9_MUSDO</name>